<organism evidence="2 3">
    <name type="scientific">Pleurotus eryngii</name>
    <name type="common">Boletus of the steppes</name>
    <dbReference type="NCBI Taxonomy" id="5323"/>
    <lineage>
        <taxon>Eukaryota</taxon>
        <taxon>Fungi</taxon>
        <taxon>Dikarya</taxon>
        <taxon>Basidiomycota</taxon>
        <taxon>Agaricomycotina</taxon>
        <taxon>Agaricomycetes</taxon>
        <taxon>Agaricomycetidae</taxon>
        <taxon>Agaricales</taxon>
        <taxon>Pleurotineae</taxon>
        <taxon>Pleurotaceae</taxon>
        <taxon>Pleurotus</taxon>
    </lineage>
</organism>
<feature type="region of interest" description="Disordered" evidence="1">
    <location>
        <begin position="242"/>
        <end position="279"/>
    </location>
</feature>
<dbReference type="OrthoDB" id="3035266at2759"/>
<feature type="compositionally biased region" description="Low complexity" evidence="1">
    <location>
        <begin position="246"/>
        <end position="258"/>
    </location>
</feature>
<feature type="region of interest" description="Disordered" evidence="1">
    <location>
        <begin position="1"/>
        <end position="22"/>
    </location>
</feature>
<feature type="compositionally biased region" description="Low complexity" evidence="1">
    <location>
        <begin position="108"/>
        <end position="138"/>
    </location>
</feature>
<proteinExistence type="predicted"/>
<feature type="compositionally biased region" description="Pro residues" evidence="1">
    <location>
        <begin position="41"/>
        <end position="50"/>
    </location>
</feature>
<evidence type="ECO:0000313" key="3">
    <source>
        <dbReference type="Proteomes" id="UP000807025"/>
    </source>
</evidence>
<feature type="region of interest" description="Disordered" evidence="1">
    <location>
        <begin position="487"/>
        <end position="591"/>
    </location>
</feature>
<protein>
    <submittedName>
        <fullName evidence="2">Uncharacterized protein</fullName>
    </submittedName>
</protein>
<feature type="compositionally biased region" description="Low complexity" evidence="1">
    <location>
        <begin position="348"/>
        <end position="366"/>
    </location>
</feature>
<dbReference type="EMBL" id="MU154642">
    <property type="protein sequence ID" value="KAF9490418.1"/>
    <property type="molecule type" value="Genomic_DNA"/>
</dbReference>
<feature type="region of interest" description="Disordered" evidence="1">
    <location>
        <begin position="38"/>
        <end position="147"/>
    </location>
</feature>
<evidence type="ECO:0000256" key="1">
    <source>
        <dbReference type="SAM" id="MobiDB-lite"/>
    </source>
</evidence>
<gene>
    <name evidence="2" type="ORF">BDN71DRAFT_1454274</name>
</gene>
<comment type="caution">
    <text evidence="2">The sequence shown here is derived from an EMBL/GenBank/DDBJ whole genome shotgun (WGS) entry which is preliminary data.</text>
</comment>
<keyword evidence="3" id="KW-1185">Reference proteome</keyword>
<name>A0A9P6DC73_PLEER</name>
<dbReference type="AlphaFoldDB" id="A0A9P6DC73"/>
<feature type="compositionally biased region" description="Low complexity" evidence="1">
    <location>
        <begin position="558"/>
        <end position="582"/>
    </location>
</feature>
<sequence>MPYHATSSRRPHTSPSSSSPTKFMKVFSSIKKKAVALVSPSPSPSFPVAPPVSHRYNLDHASKDYRPGSSLHRKRSPPYIPPNAESMRKHGLANFPRPPRFPPVNAHTPSSSTSSASSFATASSRISPSPSPSPTLVSSKRRYRKQPPGLDVDLCLVSDTHRPLSPEQQQIAHLQDQITALQRALSPPPLHTIAAIPEEQSGTDSDSMCSADYALLPTHRRSTQSVYMKGLIEPARRSSVALALNSSSRPSSSDSNKSSRSRGKSTILDEKRSDPVVEEREVYDPFAKDTVEIVHALPTFCTSVSARGNRSRPSSGAFTISNVSNTARDLLLSPITEISVIPLPDGDSSSSPSPSPSFPISIPSPKSTKRNSVVSLGQSTIPPPSFPLPMLPSMAPTSSPLMSSYSAFLPLNDDEPIVNDESSKGDEWTLDLGALNRRVKIHGSPKDKEAKSVVEAEEAVDWTLRIPTPTYSYSPPTHRRKESYLDMTDPEQWPSPPASPPPSIRAPSVRSVRSRSKSRTRINGDGWSYDSPRAAAPPLPSFSPSLVSLACPTPPPSSFSTKSALTRSGSRSSRTSSQSINSAPPSTVGKRASRMLSMYMRKDSDANESGWF</sequence>
<feature type="compositionally biased region" description="Basic and acidic residues" evidence="1">
    <location>
        <begin position="267"/>
        <end position="279"/>
    </location>
</feature>
<feature type="compositionally biased region" description="Pro residues" evidence="1">
    <location>
        <begin position="493"/>
        <end position="504"/>
    </location>
</feature>
<evidence type="ECO:0000313" key="2">
    <source>
        <dbReference type="EMBL" id="KAF9490418.1"/>
    </source>
</evidence>
<accession>A0A9P6DC73</accession>
<feature type="region of interest" description="Disordered" evidence="1">
    <location>
        <begin position="343"/>
        <end position="378"/>
    </location>
</feature>
<dbReference type="Proteomes" id="UP000807025">
    <property type="component" value="Unassembled WGS sequence"/>
</dbReference>
<feature type="compositionally biased region" description="Basic and acidic residues" evidence="1">
    <location>
        <begin position="56"/>
        <end position="66"/>
    </location>
</feature>
<reference evidence="2" key="1">
    <citation type="submission" date="2020-11" db="EMBL/GenBank/DDBJ databases">
        <authorList>
            <consortium name="DOE Joint Genome Institute"/>
            <person name="Ahrendt S."/>
            <person name="Riley R."/>
            <person name="Andreopoulos W."/>
            <person name="Labutti K."/>
            <person name="Pangilinan J."/>
            <person name="Ruiz-Duenas F.J."/>
            <person name="Barrasa J.M."/>
            <person name="Sanchez-Garcia M."/>
            <person name="Camarero S."/>
            <person name="Miyauchi S."/>
            <person name="Serrano A."/>
            <person name="Linde D."/>
            <person name="Babiker R."/>
            <person name="Drula E."/>
            <person name="Ayuso-Fernandez I."/>
            <person name="Pacheco R."/>
            <person name="Padilla G."/>
            <person name="Ferreira P."/>
            <person name="Barriuso J."/>
            <person name="Kellner H."/>
            <person name="Castanera R."/>
            <person name="Alfaro M."/>
            <person name="Ramirez L."/>
            <person name="Pisabarro A.G."/>
            <person name="Kuo A."/>
            <person name="Tritt A."/>
            <person name="Lipzen A."/>
            <person name="He G."/>
            <person name="Yan M."/>
            <person name="Ng V."/>
            <person name="Cullen D."/>
            <person name="Martin F."/>
            <person name="Rosso M.-N."/>
            <person name="Henrissat B."/>
            <person name="Hibbett D."/>
            <person name="Martinez A.T."/>
            <person name="Grigoriev I.V."/>
        </authorList>
    </citation>
    <scope>NUCLEOTIDE SEQUENCE</scope>
    <source>
        <strain evidence="2">ATCC 90797</strain>
    </source>
</reference>